<protein>
    <submittedName>
        <fullName evidence="2">Uncharacterized protein</fullName>
    </submittedName>
</protein>
<dbReference type="AlphaFoldDB" id="A0A0D9XL01"/>
<reference evidence="3" key="2">
    <citation type="submission" date="2013-12" db="EMBL/GenBank/DDBJ databases">
        <authorList>
            <person name="Yu Y."/>
            <person name="Lee S."/>
            <person name="de Baynast K."/>
            <person name="Wissotski M."/>
            <person name="Liu L."/>
            <person name="Talag J."/>
            <person name="Goicoechea J."/>
            <person name="Angelova A."/>
            <person name="Jetty R."/>
            <person name="Kudrna D."/>
            <person name="Golser W."/>
            <person name="Rivera L."/>
            <person name="Zhang J."/>
            <person name="Wing R."/>
        </authorList>
    </citation>
    <scope>NUCLEOTIDE SEQUENCE</scope>
</reference>
<accession>A0A0D9XL01</accession>
<evidence type="ECO:0000313" key="2">
    <source>
        <dbReference type="EnsemblPlants" id="LPERR10G10710.2"/>
    </source>
</evidence>
<dbReference type="Proteomes" id="UP000032180">
    <property type="component" value="Chromosome 10"/>
</dbReference>
<dbReference type="Gramene" id="LPERR10G10710.2">
    <property type="protein sequence ID" value="LPERR10G10710.2"/>
    <property type="gene ID" value="LPERR10G10710"/>
</dbReference>
<evidence type="ECO:0000256" key="1">
    <source>
        <dbReference type="SAM" id="MobiDB-lite"/>
    </source>
</evidence>
<feature type="region of interest" description="Disordered" evidence="1">
    <location>
        <begin position="46"/>
        <end position="66"/>
    </location>
</feature>
<organism evidence="2 3">
    <name type="scientific">Leersia perrieri</name>
    <dbReference type="NCBI Taxonomy" id="77586"/>
    <lineage>
        <taxon>Eukaryota</taxon>
        <taxon>Viridiplantae</taxon>
        <taxon>Streptophyta</taxon>
        <taxon>Embryophyta</taxon>
        <taxon>Tracheophyta</taxon>
        <taxon>Spermatophyta</taxon>
        <taxon>Magnoliopsida</taxon>
        <taxon>Liliopsida</taxon>
        <taxon>Poales</taxon>
        <taxon>Poaceae</taxon>
        <taxon>BOP clade</taxon>
        <taxon>Oryzoideae</taxon>
        <taxon>Oryzeae</taxon>
        <taxon>Oryzinae</taxon>
        <taxon>Leersia</taxon>
    </lineage>
</organism>
<proteinExistence type="predicted"/>
<reference evidence="2" key="3">
    <citation type="submission" date="2015-04" db="UniProtKB">
        <authorList>
            <consortium name="EnsemblPlants"/>
        </authorList>
    </citation>
    <scope>IDENTIFICATION</scope>
</reference>
<evidence type="ECO:0000313" key="3">
    <source>
        <dbReference type="Proteomes" id="UP000032180"/>
    </source>
</evidence>
<name>A0A0D9XL01_9ORYZ</name>
<dbReference type="EnsemblPlants" id="LPERR10G10710.2">
    <property type="protein sequence ID" value="LPERR10G10710.2"/>
    <property type="gene ID" value="LPERR10G10710"/>
</dbReference>
<keyword evidence="3" id="KW-1185">Reference proteome</keyword>
<reference evidence="2 3" key="1">
    <citation type="submission" date="2012-08" db="EMBL/GenBank/DDBJ databases">
        <title>Oryza genome evolution.</title>
        <authorList>
            <person name="Wing R.A."/>
        </authorList>
    </citation>
    <scope>NUCLEOTIDE SEQUENCE</scope>
</reference>
<sequence>MPPAPSAAFPHRRHLLLRLRLPPFTCCRYRPLRHHTAADPTRRCIRRSTSMSPPPIHLATPHRRSTSAPRHAASQIHRSINALPHLPIHLAAPRHDLQGRPAMSTASTTNTKTRGVPIVDARTEAEAKKIYNISKMCIVVSVDIESNQFL</sequence>
<dbReference type="HOGENOM" id="CLU_1743150_0_0_1"/>